<dbReference type="EMBL" id="JAQQKY010000018">
    <property type="protein sequence ID" value="MDC7692607.1"/>
    <property type="molecule type" value="Genomic_DNA"/>
</dbReference>
<evidence type="ECO:0000313" key="2">
    <source>
        <dbReference type="Proteomes" id="UP001221566"/>
    </source>
</evidence>
<evidence type="ECO:0000313" key="1">
    <source>
        <dbReference type="EMBL" id="MDC7692607.1"/>
    </source>
</evidence>
<dbReference type="Proteomes" id="UP001221566">
    <property type="component" value="Unassembled WGS sequence"/>
</dbReference>
<keyword evidence="2" id="KW-1185">Reference proteome</keyword>
<sequence>MWHTRGGQNWTLITPETWSLLHAVLQTSKLIEQAVGLGLELQPVLAGGFFLLDPNRHQCRFGRLAEIQSDLDYYRKNGRLPKEAEPNEARK</sequence>
<dbReference type="RefSeq" id="WP_272804178.1">
    <property type="nucleotide sequence ID" value="NZ_JAQQKY010000018.1"/>
</dbReference>
<name>A0ABT5I9A3_VOGIN</name>
<reference evidence="1 2" key="1">
    <citation type="submission" date="2023-01" db="EMBL/GenBank/DDBJ databases">
        <title>Novel species of the genus Vogesella isolated from rivers.</title>
        <authorList>
            <person name="Lu H."/>
        </authorList>
    </citation>
    <scope>NUCLEOTIDE SEQUENCE [LARGE SCALE GENOMIC DNA]</scope>
    <source>
        <strain evidence="1 2">SH7W</strain>
    </source>
</reference>
<comment type="caution">
    <text evidence="1">The sequence shown here is derived from an EMBL/GenBank/DDBJ whole genome shotgun (WGS) entry which is preliminary data.</text>
</comment>
<gene>
    <name evidence="1" type="ORF">PQU93_17740</name>
</gene>
<proteinExistence type="predicted"/>
<organism evidence="1 2">
    <name type="scientific">Vogesella indigofera</name>
    <name type="common">Pseudomonas indigofera</name>
    <dbReference type="NCBI Taxonomy" id="45465"/>
    <lineage>
        <taxon>Bacteria</taxon>
        <taxon>Pseudomonadati</taxon>
        <taxon>Pseudomonadota</taxon>
        <taxon>Betaproteobacteria</taxon>
        <taxon>Neisseriales</taxon>
        <taxon>Chromobacteriaceae</taxon>
        <taxon>Vogesella</taxon>
    </lineage>
</organism>
<protein>
    <submittedName>
        <fullName evidence="1">Uncharacterized protein</fullName>
    </submittedName>
</protein>
<accession>A0ABT5I9A3</accession>